<reference evidence="7 8" key="1">
    <citation type="submission" date="2012-09" db="EMBL/GenBank/DDBJ databases">
        <title>Genome Sequence of alkane-degrading Bacterium Alcanivorax sp. 521-1.</title>
        <authorList>
            <person name="Lai Q."/>
            <person name="Shao Z."/>
        </authorList>
    </citation>
    <scope>NUCLEOTIDE SEQUENCE [LARGE SCALE GENOMIC DNA]</scope>
    <source>
        <strain evidence="7 8">521-1</strain>
    </source>
</reference>
<evidence type="ECO:0008006" key="9">
    <source>
        <dbReference type="Google" id="ProtNLM"/>
    </source>
</evidence>
<evidence type="ECO:0000256" key="1">
    <source>
        <dbReference type="ARBA" id="ARBA00004141"/>
    </source>
</evidence>
<keyword evidence="8" id="KW-1185">Reference proteome</keyword>
<dbReference type="InterPro" id="IPR019109">
    <property type="entry name" value="MamF_MmsF"/>
</dbReference>
<evidence type="ECO:0000256" key="4">
    <source>
        <dbReference type="ARBA" id="ARBA00023136"/>
    </source>
</evidence>
<keyword evidence="4 6" id="KW-0472">Membrane</keyword>
<feature type="transmembrane region" description="Helical" evidence="6">
    <location>
        <begin position="61"/>
        <end position="83"/>
    </location>
</feature>
<keyword evidence="3 6" id="KW-1133">Transmembrane helix</keyword>
<evidence type="ECO:0000256" key="5">
    <source>
        <dbReference type="SAM" id="MobiDB-lite"/>
    </source>
</evidence>
<feature type="transmembrane region" description="Helical" evidence="6">
    <location>
        <begin position="103"/>
        <end position="134"/>
    </location>
</feature>
<accession>A0ABS0AXQ2</accession>
<evidence type="ECO:0000256" key="2">
    <source>
        <dbReference type="ARBA" id="ARBA00022692"/>
    </source>
</evidence>
<comment type="subcellular location">
    <subcellularLocation>
        <location evidence="1">Membrane</location>
        <topology evidence="1">Multi-pass membrane protein</topology>
    </subcellularLocation>
</comment>
<sequence length="159" mass="16878">MSENETPDNTPKPEGQPKADNAAAPDTTPQTTSGPAPGADNAAADGAPPKEERNLGMACHLLALAGLVLPLGNIIGPLIMWLVKREESAFVNEQGKEALNFNITIAIAGFVSFLLTFVVIGVLLLPAVFIFWIVMTIIAAVKSSGGEHYRYPLTLRLIN</sequence>
<feature type="region of interest" description="Disordered" evidence="5">
    <location>
        <begin position="1"/>
        <end position="50"/>
    </location>
</feature>
<comment type="caution">
    <text evidence="7">The sequence shown here is derived from an EMBL/GenBank/DDBJ whole genome shotgun (WGS) entry which is preliminary data.</text>
</comment>
<keyword evidence="2 6" id="KW-0812">Transmembrane</keyword>
<proteinExistence type="predicted"/>
<dbReference type="Pfam" id="PF09685">
    <property type="entry name" value="MamF_MmsF"/>
    <property type="match status" value="1"/>
</dbReference>
<name>A0ABS0AXQ2_9GAMM</name>
<feature type="compositionally biased region" description="Low complexity" evidence="5">
    <location>
        <begin position="34"/>
        <end position="47"/>
    </location>
</feature>
<organism evidence="7 8">
    <name type="scientific">Alloalcanivorax profundimaris</name>
    <dbReference type="NCBI Taxonomy" id="2735259"/>
    <lineage>
        <taxon>Bacteria</taxon>
        <taxon>Pseudomonadati</taxon>
        <taxon>Pseudomonadota</taxon>
        <taxon>Gammaproteobacteria</taxon>
        <taxon>Oceanospirillales</taxon>
        <taxon>Alcanivoracaceae</taxon>
        <taxon>Alloalcanivorax</taxon>
    </lineage>
</organism>
<evidence type="ECO:0000313" key="8">
    <source>
        <dbReference type="Proteomes" id="UP000662703"/>
    </source>
</evidence>
<evidence type="ECO:0000313" key="7">
    <source>
        <dbReference type="EMBL" id="MBF5058236.1"/>
    </source>
</evidence>
<dbReference type="EMBL" id="ARXX01000083">
    <property type="protein sequence ID" value="MBF5058236.1"/>
    <property type="molecule type" value="Genomic_DNA"/>
</dbReference>
<dbReference type="RefSeq" id="WP_202552908.1">
    <property type="nucleotide sequence ID" value="NZ_ARXX01000083.1"/>
</dbReference>
<protein>
    <recommendedName>
        <fullName evidence="9">DUF4870 domain-containing protein</fullName>
    </recommendedName>
</protein>
<evidence type="ECO:0000256" key="3">
    <source>
        <dbReference type="ARBA" id="ARBA00022989"/>
    </source>
</evidence>
<dbReference type="Proteomes" id="UP000662703">
    <property type="component" value="Unassembled WGS sequence"/>
</dbReference>
<evidence type="ECO:0000256" key="6">
    <source>
        <dbReference type="SAM" id="Phobius"/>
    </source>
</evidence>
<gene>
    <name evidence="7" type="ORF">Y5W_03530</name>
</gene>